<evidence type="ECO:0000256" key="1">
    <source>
        <dbReference type="ARBA" id="ARBA00022664"/>
    </source>
</evidence>
<keyword evidence="5" id="KW-1185">Reference proteome</keyword>
<evidence type="ECO:0000313" key="4">
    <source>
        <dbReference type="EMBL" id="CEQ42461.1"/>
    </source>
</evidence>
<evidence type="ECO:0000259" key="3">
    <source>
        <dbReference type="PROSITE" id="PS50158"/>
    </source>
</evidence>
<feature type="non-terminal residue" evidence="4">
    <location>
        <position position="1"/>
    </location>
</feature>
<dbReference type="InterPro" id="IPR001878">
    <property type="entry name" value="Znf_CCHC"/>
</dbReference>
<dbReference type="SUPFAM" id="SSF57756">
    <property type="entry name" value="Retrovirus zinc finger-like domains"/>
    <property type="match status" value="3"/>
</dbReference>
<keyword evidence="2" id="KW-0862">Zinc</keyword>
<feature type="domain" description="CCHC-type" evidence="3">
    <location>
        <begin position="74"/>
        <end position="90"/>
    </location>
</feature>
<dbReference type="AlphaFoldDB" id="A0A0D6ERN9"/>
<dbReference type="OrthoDB" id="2527451at2759"/>
<keyword evidence="2" id="KW-0863">Zinc-finger</keyword>
<dbReference type="InterPro" id="IPR036875">
    <property type="entry name" value="Znf_CCHC_sf"/>
</dbReference>
<dbReference type="GO" id="GO:0008270">
    <property type="term" value="F:zinc ion binding"/>
    <property type="evidence" value="ECO:0007669"/>
    <property type="project" value="UniProtKB-KW"/>
</dbReference>
<feature type="domain" description="CCHC-type" evidence="3">
    <location>
        <begin position="115"/>
        <end position="130"/>
    </location>
</feature>
<dbReference type="PROSITE" id="PS50158">
    <property type="entry name" value="ZF_CCHC"/>
    <property type="match status" value="4"/>
</dbReference>
<organism evidence="4 5">
    <name type="scientific">Sporidiobolus salmonicolor</name>
    <name type="common">Yeast-like fungus</name>
    <name type="synonym">Sporobolomyces salmonicolor</name>
    <dbReference type="NCBI Taxonomy" id="5005"/>
    <lineage>
        <taxon>Eukaryota</taxon>
        <taxon>Fungi</taxon>
        <taxon>Dikarya</taxon>
        <taxon>Basidiomycota</taxon>
        <taxon>Pucciniomycotina</taxon>
        <taxon>Microbotryomycetes</taxon>
        <taxon>Sporidiobolales</taxon>
        <taxon>Sporidiobolaceae</taxon>
        <taxon>Sporobolomyces</taxon>
    </lineage>
</organism>
<dbReference type="EMBL" id="CENE01000026">
    <property type="protein sequence ID" value="CEQ42461.1"/>
    <property type="molecule type" value="Genomic_DNA"/>
</dbReference>
<feature type="domain" description="CCHC-type" evidence="3">
    <location>
        <begin position="227"/>
        <end position="242"/>
    </location>
</feature>
<evidence type="ECO:0000256" key="2">
    <source>
        <dbReference type="PROSITE-ProRule" id="PRU00047"/>
    </source>
</evidence>
<proteinExistence type="predicted"/>
<reference evidence="5" key="1">
    <citation type="submission" date="2015-02" db="EMBL/GenBank/DDBJ databases">
        <authorList>
            <person name="Gon?alves P."/>
        </authorList>
    </citation>
    <scope>NUCLEOTIDE SEQUENCE [LARGE SCALE GENOMIC DNA]</scope>
</reference>
<dbReference type="Proteomes" id="UP000243876">
    <property type="component" value="Unassembled WGS sequence"/>
</dbReference>
<keyword evidence="2" id="KW-0479">Metal-binding</keyword>
<protein>
    <submittedName>
        <fullName evidence="4">SPOSA6832_04267-mRNA-1:cds</fullName>
    </submittedName>
</protein>
<evidence type="ECO:0000313" key="5">
    <source>
        <dbReference type="Proteomes" id="UP000243876"/>
    </source>
</evidence>
<dbReference type="Gene3D" id="4.10.60.10">
    <property type="entry name" value="Zinc finger, CCHC-type"/>
    <property type="match status" value="4"/>
</dbReference>
<name>A0A0D6ERN9_SPOSA</name>
<dbReference type="SMART" id="SM00343">
    <property type="entry name" value="ZnF_C2HC"/>
    <property type="match status" value="5"/>
</dbReference>
<dbReference type="GO" id="GO:0006397">
    <property type="term" value="P:mRNA processing"/>
    <property type="evidence" value="ECO:0007669"/>
    <property type="project" value="UniProtKB-KW"/>
</dbReference>
<sequence>MPPIPRFDYHPFPYTTMHPSISPPSRPYSRSHRFRLPGHISRTFAIHGRQRRRNADRLSQFLAGDCPNGAAPKKCYSCGDSGHISRECPQNPNAGAGAGFGGPVGGFGGGAAGVCYRCGQPGHISRACPQNAGFGAAGAFGAGAGAGAGGYGYGGFGAPKTCYTCGGVGHLSRECVNPSKCFVCLIPWLYLFPSRERNLTSFGISQNCGQVGHISRDCSNAPQQKSCYNCGEAGHISRECPQAAGAGAAAPQA</sequence>
<keyword evidence="1" id="KW-0507">mRNA processing</keyword>
<dbReference type="GO" id="GO:0003676">
    <property type="term" value="F:nucleic acid binding"/>
    <property type="evidence" value="ECO:0007669"/>
    <property type="project" value="InterPro"/>
</dbReference>
<feature type="domain" description="CCHC-type" evidence="3">
    <location>
        <begin position="162"/>
        <end position="175"/>
    </location>
</feature>
<dbReference type="PANTHER" id="PTHR23002">
    <property type="entry name" value="ZINC FINGER CCHC DOMAIN CONTAINING PROTEIN"/>
    <property type="match status" value="1"/>
</dbReference>
<dbReference type="Pfam" id="PF00098">
    <property type="entry name" value="zf-CCHC"/>
    <property type="match status" value="5"/>
</dbReference>
<accession>A0A0D6ERN9</accession>
<gene>
    <name evidence="4" type="primary">SPOSA6832_04267</name>
</gene>
<dbReference type="FunFam" id="4.10.60.10:FF:000085">
    <property type="entry name" value="Zinc knuckle nucleic acid binding protein, putative"/>
    <property type="match status" value="1"/>
</dbReference>
<dbReference type="InterPro" id="IPR051714">
    <property type="entry name" value="Znf_CCHC_NABP"/>
</dbReference>